<keyword evidence="2" id="KW-0472">Membrane</keyword>
<proteinExistence type="predicted"/>
<dbReference type="EMBL" id="UOEX01000302">
    <property type="protein sequence ID" value="VAW39843.1"/>
    <property type="molecule type" value="Genomic_DNA"/>
</dbReference>
<evidence type="ECO:0000256" key="1">
    <source>
        <dbReference type="SAM" id="MobiDB-lite"/>
    </source>
</evidence>
<accession>A0A3B0VHS7</accession>
<keyword evidence="2" id="KW-1133">Transmembrane helix</keyword>
<gene>
    <name evidence="3" type="ORF">MNBD_DELTA03-495</name>
</gene>
<evidence type="ECO:0000313" key="3">
    <source>
        <dbReference type="EMBL" id="VAW39843.1"/>
    </source>
</evidence>
<keyword evidence="2" id="KW-0812">Transmembrane</keyword>
<sequence>MKKNLKFLTITFSVVLNIVFIGSSLYYGADLFSLTARQGKQCHPLYEELALSRGQLDTLKPIRDSFHTFVNEQGRKIKARQLELVGLLTREKPNRQAIDAKRQTIQNLQRQMQAKVINHLLEESKIFTPEQRLKFFALIRKRIEKSNGPRPRWMPRTLVSPSEGKHP</sequence>
<evidence type="ECO:0008006" key="4">
    <source>
        <dbReference type="Google" id="ProtNLM"/>
    </source>
</evidence>
<reference evidence="3" key="1">
    <citation type="submission" date="2018-06" db="EMBL/GenBank/DDBJ databases">
        <authorList>
            <person name="Zhirakovskaya E."/>
        </authorList>
    </citation>
    <scope>NUCLEOTIDE SEQUENCE</scope>
</reference>
<feature type="transmembrane region" description="Helical" evidence="2">
    <location>
        <begin position="7"/>
        <end position="29"/>
    </location>
</feature>
<protein>
    <recommendedName>
        <fullName evidence="4">Zinc resistance-associated protein</fullName>
    </recommendedName>
</protein>
<feature type="region of interest" description="Disordered" evidence="1">
    <location>
        <begin position="146"/>
        <end position="167"/>
    </location>
</feature>
<dbReference type="Pfam" id="PF13801">
    <property type="entry name" value="Metal_resist"/>
    <property type="match status" value="1"/>
</dbReference>
<dbReference type="InterPro" id="IPR025961">
    <property type="entry name" value="Metal_resist"/>
</dbReference>
<name>A0A3B0VHS7_9ZZZZ</name>
<evidence type="ECO:0000256" key="2">
    <source>
        <dbReference type="SAM" id="Phobius"/>
    </source>
</evidence>
<organism evidence="3">
    <name type="scientific">hydrothermal vent metagenome</name>
    <dbReference type="NCBI Taxonomy" id="652676"/>
    <lineage>
        <taxon>unclassified sequences</taxon>
        <taxon>metagenomes</taxon>
        <taxon>ecological metagenomes</taxon>
    </lineage>
</organism>
<dbReference type="AlphaFoldDB" id="A0A3B0VHS7"/>
<dbReference type="Gene3D" id="1.20.120.1490">
    <property type="match status" value="1"/>
</dbReference>